<dbReference type="PROSITE" id="PS50280">
    <property type="entry name" value="SET"/>
    <property type="match status" value="1"/>
</dbReference>
<feature type="transmembrane region" description="Helical" evidence="2">
    <location>
        <begin position="633"/>
        <end position="650"/>
    </location>
</feature>
<evidence type="ECO:0000259" key="3">
    <source>
        <dbReference type="PROSITE" id="PS50280"/>
    </source>
</evidence>
<evidence type="ECO:0000256" key="2">
    <source>
        <dbReference type="SAM" id="Phobius"/>
    </source>
</evidence>
<sequence>MRRTVRPVGCWAMPLGARRMQHTNPNATAASAAVPATSSSPQKAYRSSEEGPSSSAHAGGVATHPEAEVSYRSLYPKVRLRAKTQERPYKRSTFTTFEEAEVAQPKSESANQPQLASSSAESRTTSVAAEGQHQQLLQTAVAVPISAASRDVASLPEGNEVQQFLDEVQRQVDASRFHRNQAIPFPEKPEANSPVFRRIKRHAKMTVEVPDPDYPVFTRKDQAVELPPAAEHPWVRKNTPIGPFIVHGDGQIHQLGGTGQVDFDDTSVNEKRPASHRGLQHRSILQEHLPQDNGRVVQDAVIKHSFALTGRGVFATRRISKGDNIMVVQSTARNVGVKGELERLEEMCADVLIACRDGDERVREFLHNWILTGQPSSLLEHWPAVGTARVMAAIGGAEVLDELELHPIHIARLAAILDLNSFLVESSFAERKGMAYFPEAGFLNHSCVPNATYDIMPEHMFRESDYYLDEAAAEEGRDVDKPTGNAVGDRESSTGDTAAGAATSSTSPHVTAEPAVTGRTTTTTAVAAPNASTGGDVAVVRDTSKERNAAYFGDDSRLAAYPSLTEADAPVYLFCCRASKDIEPGEEILISYVPPQWSFDNRQYVLYDRYHFWCKCPKCAPVLDKKYARMPKMLVGLVVLSILLQFLVFYQRDLKNAVDDDFERLAAMSEEERLDELRRRGITPEEISVDGAKKRKQRRTGLFELMEEERLRQLYEPDNRGYLTTMDRLNPLSVPPR</sequence>
<comment type="caution">
    <text evidence="4">The sequence shown here is derived from an EMBL/GenBank/DDBJ whole genome shotgun (WGS) entry which is preliminary data.</text>
</comment>
<organism evidence="4 5">
    <name type="scientific">Leptomonas seymouri</name>
    <dbReference type="NCBI Taxonomy" id="5684"/>
    <lineage>
        <taxon>Eukaryota</taxon>
        <taxon>Discoba</taxon>
        <taxon>Euglenozoa</taxon>
        <taxon>Kinetoplastea</taxon>
        <taxon>Metakinetoplastina</taxon>
        <taxon>Trypanosomatida</taxon>
        <taxon>Trypanosomatidae</taxon>
        <taxon>Leishmaniinae</taxon>
        <taxon>Leptomonas</taxon>
    </lineage>
</organism>
<protein>
    <recommendedName>
        <fullName evidence="3">SET domain-containing protein</fullName>
    </recommendedName>
</protein>
<feature type="domain" description="SET" evidence="3">
    <location>
        <begin position="292"/>
        <end position="593"/>
    </location>
</feature>
<dbReference type="AlphaFoldDB" id="A0A0N0P5D5"/>
<keyword evidence="2" id="KW-0812">Transmembrane</keyword>
<keyword evidence="2" id="KW-1133">Transmembrane helix</keyword>
<dbReference type="SUPFAM" id="SSF82199">
    <property type="entry name" value="SET domain"/>
    <property type="match status" value="2"/>
</dbReference>
<dbReference type="Gene3D" id="2.170.270.10">
    <property type="entry name" value="SET domain"/>
    <property type="match status" value="2"/>
</dbReference>
<feature type="region of interest" description="Disordered" evidence="1">
    <location>
        <begin position="26"/>
        <end position="65"/>
    </location>
</feature>
<dbReference type="Pfam" id="PF00856">
    <property type="entry name" value="SET"/>
    <property type="match status" value="1"/>
</dbReference>
<keyword evidence="2" id="KW-0472">Membrane</keyword>
<gene>
    <name evidence="4" type="ORF">ABL78_4602</name>
</gene>
<proteinExistence type="predicted"/>
<dbReference type="PANTHER" id="PTHR12197">
    <property type="entry name" value="HISTONE-LYSINE N-METHYLTRANSFERASE SMYD"/>
    <property type="match status" value="1"/>
</dbReference>
<keyword evidence="5" id="KW-1185">Reference proteome</keyword>
<dbReference type="EMBL" id="LJSK01000136">
    <property type="protein sequence ID" value="KPI86336.1"/>
    <property type="molecule type" value="Genomic_DNA"/>
</dbReference>
<feature type="region of interest" description="Disordered" evidence="1">
    <location>
        <begin position="474"/>
        <end position="530"/>
    </location>
</feature>
<dbReference type="InterPro" id="IPR050869">
    <property type="entry name" value="H3K4_H4K5_MeTrfase"/>
</dbReference>
<evidence type="ECO:0000313" key="5">
    <source>
        <dbReference type="Proteomes" id="UP000038009"/>
    </source>
</evidence>
<evidence type="ECO:0000313" key="4">
    <source>
        <dbReference type="EMBL" id="KPI86336.1"/>
    </source>
</evidence>
<dbReference type="PANTHER" id="PTHR12197:SF279">
    <property type="entry name" value="SET DOMAIN-CONTAINING PROTEIN"/>
    <property type="match status" value="1"/>
</dbReference>
<feature type="compositionally biased region" description="Low complexity" evidence="1">
    <location>
        <begin position="494"/>
        <end position="530"/>
    </location>
</feature>
<dbReference type="CDD" id="cd20071">
    <property type="entry name" value="SET_SMYD"/>
    <property type="match status" value="1"/>
</dbReference>
<feature type="compositionally biased region" description="Polar residues" evidence="1">
    <location>
        <begin position="106"/>
        <end position="131"/>
    </location>
</feature>
<reference evidence="4 5" key="1">
    <citation type="journal article" date="2015" name="PLoS Pathog.">
        <title>Leptomonas seymouri: Adaptations to the Dixenous Life Cycle Analyzed by Genome Sequencing, Transcriptome Profiling and Co-infection with Leishmania donovani.</title>
        <authorList>
            <person name="Kraeva N."/>
            <person name="Butenko A."/>
            <person name="Hlavacova J."/>
            <person name="Kostygov A."/>
            <person name="Myskova J."/>
            <person name="Grybchuk D."/>
            <person name="Lestinova T."/>
            <person name="Votypka J."/>
            <person name="Volf P."/>
            <person name="Opperdoes F."/>
            <person name="Flegontov P."/>
            <person name="Lukes J."/>
            <person name="Yurchenko V."/>
        </authorList>
    </citation>
    <scope>NUCLEOTIDE SEQUENCE [LARGE SCALE GENOMIC DNA]</scope>
    <source>
        <strain evidence="4 5">ATCC 30220</strain>
    </source>
</reference>
<accession>A0A0N0P5D5</accession>
<name>A0A0N0P5D5_LEPSE</name>
<dbReference type="SMART" id="SM00317">
    <property type="entry name" value="SET"/>
    <property type="match status" value="1"/>
</dbReference>
<feature type="region of interest" description="Disordered" evidence="1">
    <location>
        <begin position="91"/>
        <end position="131"/>
    </location>
</feature>
<dbReference type="InterPro" id="IPR001214">
    <property type="entry name" value="SET_dom"/>
</dbReference>
<feature type="compositionally biased region" description="Low complexity" evidence="1">
    <location>
        <begin position="26"/>
        <end position="41"/>
    </location>
</feature>
<evidence type="ECO:0000256" key="1">
    <source>
        <dbReference type="SAM" id="MobiDB-lite"/>
    </source>
</evidence>
<dbReference type="GO" id="GO:0005634">
    <property type="term" value="C:nucleus"/>
    <property type="evidence" value="ECO:0007669"/>
    <property type="project" value="TreeGrafter"/>
</dbReference>
<dbReference type="VEuPathDB" id="TriTrypDB:Lsey_0136_0090"/>
<dbReference type="Proteomes" id="UP000038009">
    <property type="component" value="Unassembled WGS sequence"/>
</dbReference>
<dbReference type="OrthoDB" id="1028014at2759"/>
<dbReference type="OMA" id="LHDRYRF"/>
<dbReference type="InterPro" id="IPR046341">
    <property type="entry name" value="SET_dom_sf"/>
</dbReference>